<name>A0A9P4DNB8_9BACT</name>
<evidence type="ECO:0000313" key="2">
    <source>
        <dbReference type="EMBL" id="KAA2558534.1"/>
    </source>
</evidence>
<dbReference type="EMBL" id="VVUY01000013">
    <property type="protein sequence ID" value="KAA2558534.1"/>
    <property type="molecule type" value="Genomic_DNA"/>
</dbReference>
<sequence length="240" mass="28036">MKTKVILYDHTGNNVISRHKELTPFAENIYTTFIHKDSCGIDTNDIFGIVFAIKGVYFIPEYCNRDRLADSNYKNRLIDFRRRWTDHVKQQAAEGQYIRLLEIRVFEELGEETTPLRQAREAMLKKRDAENEARRRHDKEAAQRKEQEERQRLDECKCRFLTGGTITGEEFISIAKRDGFAIHIRTAGTLRKRIAELNRNRAIWYYRLRGKAAPDVTGCRKAIKGYLSFLENEGNTAIDS</sequence>
<proteinExistence type="predicted"/>
<reference evidence="2 3" key="1">
    <citation type="journal article" date="2019" name="Nat. Med.">
        <title>A library of human gut bacterial isolates paired with longitudinal multiomics data enables mechanistic microbiome research.</title>
        <authorList>
            <person name="Poyet M."/>
            <person name="Groussin M."/>
            <person name="Gibbons S.M."/>
            <person name="Avila-Pacheco J."/>
            <person name="Jiang X."/>
            <person name="Kearney S.M."/>
            <person name="Perrotta A.R."/>
            <person name="Berdy B."/>
            <person name="Zhao S."/>
            <person name="Lieberman T.D."/>
            <person name="Swanson P.K."/>
            <person name="Smith M."/>
            <person name="Roesemann S."/>
            <person name="Alexander J.E."/>
            <person name="Rich S.A."/>
            <person name="Livny J."/>
            <person name="Vlamakis H."/>
            <person name="Clish C."/>
            <person name="Bullock K."/>
            <person name="Deik A."/>
            <person name="Scott J."/>
            <person name="Pierce K.A."/>
            <person name="Xavier R.J."/>
            <person name="Alm E.J."/>
        </authorList>
    </citation>
    <scope>NUCLEOTIDE SEQUENCE [LARGE SCALE GENOMIC DNA]</scope>
    <source>
        <strain evidence="2 3">BIOML-A204</strain>
    </source>
</reference>
<accession>A0A9P4DNB8</accession>
<evidence type="ECO:0000256" key="1">
    <source>
        <dbReference type="SAM" id="MobiDB-lite"/>
    </source>
</evidence>
<dbReference type="AlphaFoldDB" id="A0A9P4DNB8"/>
<protein>
    <submittedName>
        <fullName evidence="2">Cell envelope integrity protein TolA</fullName>
    </submittedName>
</protein>
<dbReference type="Proteomes" id="UP000323119">
    <property type="component" value="Unassembled WGS sequence"/>
</dbReference>
<organism evidence="2 3">
    <name type="scientific">Alistipes onderdonkii</name>
    <dbReference type="NCBI Taxonomy" id="328813"/>
    <lineage>
        <taxon>Bacteria</taxon>
        <taxon>Pseudomonadati</taxon>
        <taxon>Bacteroidota</taxon>
        <taxon>Bacteroidia</taxon>
        <taxon>Bacteroidales</taxon>
        <taxon>Rikenellaceae</taxon>
        <taxon>Alistipes</taxon>
    </lineage>
</organism>
<gene>
    <name evidence="2" type="ORF">F2S36_12885</name>
</gene>
<evidence type="ECO:0000313" key="3">
    <source>
        <dbReference type="Proteomes" id="UP000323119"/>
    </source>
</evidence>
<feature type="region of interest" description="Disordered" evidence="1">
    <location>
        <begin position="124"/>
        <end position="148"/>
    </location>
</feature>
<comment type="caution">
    <text evidence="2">The sequence shown here is derived from an EMBL/GenBank/DDBJ whole genome shotgun (WGS) entry which is preliminary data.</text>
</comment>